<proteinExistence type="predicted"/>
<feature type="region of interest" description="Disordered" evidence="1">
    <location>
        <begin position="1"/>
        <end position="25"/>
    </location>
</feature>
<evidence type="ECO:0000313" key="2">
    <source>
        <dbReference type="EMBL" id="MBC1305550.1"/>
    </source>
</evidence>
<feature type="compositionally biased region" description="Basic and acidic residues" evidence="1">
    <location>
        <begin position="1"/>
        <end position="16"/>
    </location>
</feature>
<dbReference type="EMBL" id="JACKZP010000270">
    <property type="protein sequence ID" value="MBC1305550.1"/>
    <property type="molecule type" value="Genomic_DNA"/>
</dbReference>
<name>A0ABR6SGM7_ANAVA</name>
<comment type="caution">
    <text evidence="2">The sequence shown here is derived from an EMBL/GenBank/DDBJ whole genome shotgun (WGS) entry which is preliminary data.</text>
</comment>
<gene>
    <name evidence="2" type="ORF">GNE12_27045</name>
</gene>
<geneLocation type="plasmid" evidence="2">
    <name>pN2B-A</name>
</geneLocation>
<evidence type="ECO:0000256" key="1">
    <source>
        <dbReference type="SAM" id="MobiDB-lite"/>
    </source>
</evidence>
<keyword evidence="2" id="KW-0614">Plasmid</keyword>
<organism evidence="2 3">
    <name type="scientific">Trichormus variabilis N2B</name>
    <dbReference type="NCBI Taxonomy" id="2681315"/>
    <lineage>
        <taxon>Bacteria</taxon>
        <taxon>Bacillati</taxon>
        <taxon>Cyanobacteriota</taxon>
        <taxon>Cyanophyceae</taxon>
        <taxon>Nostocales</taxon>
        <taxon>Nostocaceae</taxon>
        <taxon>Trichormus</taxon>
    </lineage>
</organism>
<sequence>MKPIKKSELRILKKSTDPQPLQEPVTQSDAFAANTPIIEQPLQPQIDVDIPAPEYLPPHLPVYDSPLVQSVGNSGWQVSDIWRDLRVDGFCD</sequence>
<evidence type="ECO:0000313" key="3">
    <source>
        <dbReference type="Proteomes" id="UP000570851"/>
    </source>
</evidence>
<accession>A0ABR6SGM7</accession>
<protein>
    <submittedName>
        <fullName evidence="2">Uncharacterized protein</fullName>
    </submittedName>
</protein>
<dbReference type="GeneID" id="58726912"/>
<reference evidence="2 3" key="1">
    <citation type="submission" date="2019-11" db="EMBL/GenBank/DDBJ databases">
        <title>Comparison of genomes from free-living endosymbiotic cyanobacteria isolated from Azolla.</title>
        <authorList>
            <person name="Thiel T."/>
            <person name="Pratte B."/>
        </authorList>
    </citation>
    <scope>NUCLEOTIDE SEQUENCE [LARGE SCALE GENOMIC DNA]</scope>
    <source>
        <strain evidence="2 3">N2B</strain>
        <plasmid evidence="2">pN2B-A</plasmid>
    </source>
</reference>
<keyword evidence="3" id="KW-1185">Reference proteome</keyword>
<dbReference type="RefSeq" id="WP_011316302.1">
    <property type="nucleotide sequence ID" value="NZ_JACKZP010000270.1"/>
</dbReference>
<dbReference type="Proteomes" id="UP000570851">
    <property type="component" value="Unassembled WGS sequence"/>
</dbReference>